<dbReference type="InterPro" id="IPR002625">
    <property type="entry name" value="Smr_dom"/>
</dbReference>
<dbReference type="PROSITE" id="PS50828">
    <property type="entry name" value="SMR"/>
    <property type="match status" value="1"/>
</dbReference>
<organism evidence="3 4">
    <name type="scientific">Sneathiella chinensis</name>
    <dbReference type="NCBI Taxonomy" id="349750"/>
    <lineage>
        <taxon>Bacteria</taxon>
        <taxon>Pseudomonadati</taxon>
        <taxon>Pseudomonadota</taxon>
        <taxon>Alphaproteobacteria</taxon>
        <taxon>Sneathiellales</taxon>
        <taxon>Sneathiellaceae</taxon>
        <taxon>Sneathiella</taxon>
    </lineage>
</organism>
<feature type="region of interest" description="Disordered" evidence="1">
    <location>
        <begin position="1"/>
        <end position="21"/>
    </location>
</feature>
<evidence type="ECO:0000256" key="1">
    <source>
        <dbReference type="SAM" id="MobiDB-lite"/>
    </source>
</evidence>
<dbReference type="Gene3D" id="3.30.1370.110">
    <property type="match status" value="1"/>
</dbReference>
<accession>A0ABQ5TZU9</accession>
<gene>
    <name evidence="3" type="ORF">GCM10007924_01460</name>
</gene>
<proteinExistence type="predicted"/>
<dbReference type="EMBL" id="BSNF01000001">
    <property type="protein sequence ID" value="GLQ04925.1"/>
    <property type="molecule type" value="Genomic_DNA"/>
</dbReference>
<comment type="caution">
    <text evidence="3">The sequence shown here is derived from an EMBL/GenBank/DDBJ whole genome shotgun (WGS) entry which is preliminary data.</text>
</comment>
<keyword evidence="4" id="KW-1185">Reference proteome</keyword>
<dbReference type="SMART" id="SM00463">
    <property type="entry name" value="SMR"/>
    <property type="match status" value="1"/>
</dbReference>
<dbReference type="Proteomes" id="UP001161409">
    <property type="component" value="Unassembled WGS sequence"/>
</dbReference>
<evidence type="ECO:0000259" key="2">
    <source>
        <dbReference type="PROSITE" id="PS50828"/>
    </source>
</evidence>
<dbReference type="Pfam" id="PF01713">
    <property type="entry name" value="Smr"/>
    <property type="match status" value="1"/>
</dbReference>
<sequence>MARKTGKSKTQDLTGEDRSLWSRVAETVKPLHSNRVTGFEELLNQTPPARQSSKGAVKRGLKDTSVSLAPFTVGQSITASNMEFRETVTPSRRENVPGLDRNTSERLRRGRMIIEARVDLHGLTRKEAHVRLRSFLKNAHRSGKRCVLVITGKGSSEEKTDDAFFMGAGRRGVLREEVPKWLAQPDLRPLILDYRAAQAKHGGAGALYILLKRTR</sequence>
<dbReference type="RefSeq" id="WP_169558964.1">
    <property type="nucleotide sequence ID" value="NZ_BSNF01000001.1"/>
</dbReference>
<evidence type="ECO:0000313" key="4">
    <source>
        <dbReference type="Proteomes" id="UP001161409"/>
    </source>
</evidence>
<dbReference type="PANTHER" id="PTHR35562:SF2">
    <property type="entry name" value="DNA ENDONUCLEASE SMRA-RELATED"/>
    <property type="match status" value="1"/>
</dbReference>
<dbReference type="InterPro" id="IPR036063">
    <property type="entry name" value="Smr_dom_sf"/>
</dbReference>
<name>A0ABQ5TZU9_9PROT</name>
<dbReference type="PANTHER" id="PTHR35562">
    <property type="entry name" value="DNA ENDONUCLEASE SMRA-RELATED"/>
    <property type="match status" value="1"/>
</dbReference>
<reference evidence="3" key="2">
    <citation type="submission" date="2023-01" db="EMBL/GenBank/DDBJ databases">
        <title>Draft genome sequence of Sneathiella chinensis strain NBRC 103408.</title>
        <authorList>
            <person name="Sun Q."/>
            <person name="Mori K."/>
        </authorList>
    </citation>
    <scope>NUCLEOTIDE SEQUENCE</scope>
    <source>
        <strain evidence="3">NBRC 103408</strain>
    </source>
</reference>
<feature type="domain" description="Smr" evidence="2">
    <location>
        <begin position="118"/>
        <end position="212"/>
    </location>
</feature>
<protein>
    <submittedName>
        <fullName evidence="3">Smr protein/Muts2-like</fullName>
    </submittedName>
</protein>
<evidence type="ECO:0000313" key="3">
    <source>
        <dbReference type="EMBL" id="GLQ04925.1"/>
    </source>
</evidence>
<reference evidence="3" key="1">
    <citation type="journal article" date="2014" name="Int. J. Syst. Evol. Microbiol.">
        <title>Complete genome of a new Firmicutes species belonging to the dominant human colonic microbiota ('Ruminococcus bicirculans') reveals two chromosomes and a selective capacity to utilize plant glucans.</title>
        <authorList>
            <consortium name="NISC Comparative Sequencing Program"/>
            <person name="Wegmann U."/>
            <person name="Louis P."/>
            <person name="Goesmann A."/>
            <person name="Henrissat B."/>
            <person name="Duncan S.H."/>
            <person name="Flint H.J."/>
        </authorList>
    </citation>
    <scope>NUCLEOTIDE SEQUENCE</scope>
    <source>
        <strain evidence="3">NBRC 103408</strain>
    </source>
</reference>
<dbReference type="SUPFAM" id="SSF160443">
    <property type="entry name" value="SMR domain-like"/>
    <property type="match status" value="1"/>
</dbReference>